<comment type="caution">
    <text evidence="7">The sequence shown here is derived from an EMBL/GenBank/DDBJ whole genome shotgun (WGS) entry which is preliminary data.</text>
</comment>
<accession>A0A835Q630</accession>
<dbReference type="OrthoDB" id="1902663at2759"/>
<dbReference type="InterPro" id="IPR011053">
    <property type="entry name" value="Single_hybrid_motif"/>
</dbReference>
<name>A0A835Q630_VANPL</name>
<dbReference type="PROSITE" id="PS51826">
    <property type="entry name" value="PSBD"/>
    <property type="match status" value="1"/>
</dbReference>
<feature type="region of interest" description="Disordered" evidence="4">
    <location>
        <begin position="230"/>
        <end position="256"/>
    </location>
</feature>
<feature type="domain" description="Lipoyl-binding" evidence="5">
    <location>
        <begin position="65"/>
        <end position="141"/>
    </location>
</feature>
<dbReference type="Pfam" id="PF02817">
    <property type="entry name" value="E3_binding"/>
    <property type="match status" value="1"/>
</dbReference>
<evidence type="ECO:0000256" key="4">
    <source>
        <dbReference type="SAM" id="MobiDB-lite"/>
    </source>
</evidence>
<dbReference type="AlphaFoldDB" id="A0A835Q630"/>
<comment type="similarity">
    <text evidence="1">Belongs to the 2-oxoacid dehydrogenase family.</text>
</comment>
<keyword evidence="3" id="KW-0809">Transit peptide</keyword>
<dbReference type="SUPFAM" id="SSF51230">
    <property type="entry name" value="Single hybrid motif"/>
    <property type="match status" value="1"/>
</dbReference>
<dbReference type="SUPFAM" id="SSF47005">
    <property type="entry name" value="Peripheral subunit-binding domain of 2-oxo acid dehydrogenase complex"/>
    <property type="match status" value="1"/>
</dbReference>
<dbReference type="Gene3D" id="2.40.50.100">
    <property type="match status" value="1"/>
</dbReference>
<sequence length="299" mass="32578">MANVRFILQRFVQVHGRFLSGSGYAMSKRHCPPSLSSLNGMVSGPSLYELVCGARSISSSGILSHIMVQMPALSPTMDQGNIAKWRKKEGDKIDVGDVICEIETDKATLEFESLEEGYLAKILTPEGSKDVRVGTPIAITVEDPEEMKDISVDTLGLDELKEKQSVQHVEPTEHKHKYHKKGIVRISPSAKLLIAEHGIDVSSLEASGPRGTLLKGDVLAAIKFSRGSPEASFSSERKASTHIPPVQQKATGSSPFAITEDDTDAYEDLPNSLIRKAGDSKAVARIKTEDPSFLFIFRC</sequence>
<dbReference type="InterPro" id="IPR036625">
    <property type="entry name" value="E3-bd_dom_sf"/>
</dbReference>
<keyword evidence="2" id="KW-0450">Lipoyl</keyword>
<dbReference type="Gene3D" id="4.10.320.10">
    <property type="entry name" value="E3-binding domain"/>
    <property type="match status" value="1"/>
</dbReference>
<dbReference type="GO" id="GO:0016746">
    <property type="term" value="F:acyltransferase activity"/>
    <property type="evidence" value="ECO:0007669"/>
    <property type="project" value="InterPro"/>
</dbReference>
<dbReference type="PANTHER" id="PTHR23151:SF90">
    <property type="entry name" value="DIHYDROLIPOYLLYSINE-RESIDUE ACETYLTRANSFERASE COMPONENT OF PYRUVATE DEHYDROGENASE COMPLEX, MITOCHONDRIAL-RELATED"/>
    <property type="match status" value="1"/>
</dbReference>
<dbReference type="InterPro" id="IPR003016">
    <property type="entry name" value="2-oxoA_DH_lipoyl-BS"/>
</dbReference>
<dbReference type="InterPro" id="IPR004167">
    <property type="entry name" value="PSBD"/>
</dbReference>
<keyword evidence="8" id="KW-1185">Reference proteome</keyword>
<dbReference type="EMBL" id="JADCNL010000009">
    <property type="protein sequence ID" value="KAG0466324.1"/>
    <property type="molecule type" value="Genomic_DNA"/>
</dbReference>
<dbReference type="InterPro" id="IPR045257">
    <property type="entry name" value="E2/Pdx1"/>
</dbReference>
<evidence type="ECO:0000259" key="6">
    <source>
        <dbReference type="PROSITE" id="PS51826"/>
    </source>
</evidence>
<dbReference type="Pfam" id="PF00364">
    <property type="entry name" value="Biotin_lipoyl"/>
    <property type="match status" value="1"/>
</dbReference>
<dbReference type="GO" id="GO:0005739">
    <property type="term" value="C:mitochondrion"/>
    <property type="evidence" value="ECO:0007669"/>
    <property type="project" value="TreeGrafter"/>
</dbReference>
<dbReference type="InterPro" id="IPR000089">
    <property type="entry name" value="Biotin_lipoyl"/>
</dbReference>
<dbReference type="Proteomes" id="UP000636800">
    <property type="component" value="Unassembled WGS sequence"/>
</dbReference>
<evidence type="ECO:0000259" key="5">
    <source>
        <dbReference type="PROSITE" id="PS50968"/>
    </source>
</evidence>
<evidence type="ECO:0000256" key="3">
    <source>
        <dbReference type="ARBA" id="ARBA00022946"/>
    </source>
</evidence>
<evidence type="ECO:0000313" key="7">
    <source>
        <dbReference type="EMBL" id="KAG0466324.1"/>
    </source>
</evidence>
<dbReference type="PANTHER" id="PTHR23151">
    <property type="entry name" value="DIHYDROLIPOAMIDE ACETYL/SUCCINYL-TRANSFERASE-RELATED"/>
    <property type="match status" value="1"/>
</dbReference>
<dbReference type="PROSITE" id="PS50968">
    <property type="entry name" value="BIOTINYL_LIPOYL"/>
    <property type="match status" value="1"/>
</dbReference>
<proteinExistence type="inferred from homology"/>
<protein>
    <submittedName>
        <fullName evidence="7">Uncharacterized protein</fullName>
    </submittedName>
</protein>
<gene>
    <name evidence="7" type="ORF">HPP92_017904</name>
</gene>
<feature type="domain" description="Peripheral subunit-binding (PSBD)" evidence="6">
    <location>
        <begin position="185"/>
        <end position="222"/>
    </location>
</feature>
<evidence type="ECO:0000256" key="1">
    <source>
        <dbReference type="ARBA" id="ARBA00007317"/>
    </source>
</evidence>
<dbReference type="CDD" id="cd06849">
    <property type="entry name" value="lipoyl_domain"/>
    <property type="match status" value="1"/>
</dbReference>
<reference evidence="7 8" key="1">
    <citation type="journal article" date="2020" name="Nat. Food">
        <title>A phased Vanilla planifolia genome enables genetic improvement of flavour and production.</title>
        <authorList>
            <person name="Hasing T."/>
            <person name="Tang H."/>
            <person name="Brym M."/>
            <person name="Khazi F."/>
            <person name="Huang T."/>
            <person name="Chambers A.H."/>
        </authorList>
    </citation>
    <scope>NUCLEOTIDE SEQUENCE [LARGE SCALE GENOMIC DNA]</scope>
    <source>
        <tissue evidence="7">Leaf</tissue>
    </source>
</reference>
<dbReference type="GO" id="GO:0045254">
    <property type="term" value="C:pyruvate dehydrogenase complex"/>
    <property type="evidence" value="ECO:0007669"/>
    <property type="project" value="InterPro"/>
</dbReference>
<evidence type="ECO:0000313" key="8">
    <source>
        <dbReference type="Proteomes" id="UP000636800"/>
    </source>
</evidence>
<dbReference type="FunFam" id="2.40.50.100:FF:000010">
    <property type="entry name" value="Acetyltransferase component of pyruvate dehydrogenase complex"/>
    <property type="match status" value="1"/>
</dbReference>
<dbReference type="PROSITE" id="PS00189">
    <property type="entry name" value="LIPOYL"/>
    <property type="match status" value="1"/>
</dbReference>
<dbReference type="GO" id="GO:0006086">
    <property type="term" value="P:pyruvate decarboxylation to acetyl-CoA"/>
    <property type="evidence" value="ECO:0007669"/>
    <property type="project" value="InterPro"/>
</dbReference>
<evidence type="ECO:0000256" key="2">
    <source>
        <dbReference type="ARBA" id="ARBA00022823"/>
    </source>
</evidence>
<organism evidence="7 8">
    <name type="scientific">Vanilla planifolia</name>
    <name type="common">Vanilla</name>
    <dbReference type="NCBI Taxonomy" id="51239"/>
    <lineage>
        <taxon>Eukaryota</taxon>
        <taxon>Viridiplantae</taxon>
        <taxon>Streptophyta</taxon>
        <taxon>Embryophyta</taxon>
        <taxon>Tracheophyta</taxon>
        <taxon>Spermatophyta</taxon>
        <taxon>Magnoliopsida</taxon>
        <taxon>Liliopsida</taxon>
        <taxon>Asparagales</taxon>
        <taxon>Orchidaceae</taxon>
        <taxon>Vanilloideae</taxon>
        <taxon>Vanilleae</taxon>
        <taxon>Vanilla</taxon>
    </lineage>
</organism>